<evidence type="ECO:0000313" key="3">
    <source>
        <dbReference type="Proteomes" id="UP000307244"/>
    </source>
</evidence>
<reference evidence="2 3" key="1">
    <citation type="submission" date="2019-04" db="EMBL/GenBank/DDBJ databases">
        <title>Pedobacter sp. RP-3-15 sp. nov., isolated from Arctic soil.</title>
        <authorList>
            <person name="Dahal R.H."/>
            <person name="Kim D.-U."/>
        </authorList>
    </citation>
    <scope>NUCLEOTIDE SEQUENCE [LARGE SCALE GENOMIC DNA]</scope>
    <source>
        <strain evidence="2 3">RP-3-15</strain>
    </source>
</reference>
<sequence>MNFLKNIFNKSDAPIQSNKDFWNWFIKNEKSFFETVKAHADIEKEFFDKISPKLAQLKDGFFFLTGMLDDNTAELVLTADGTVKNFVFVEQLVNDAPEIKGWKFTALKPPIEIDKFAINMYDYHFKTENMHFYANDNPYQPDEIDITVVHDDLNQDNEKEISNGVFIFLDNYLGELNFATMIDNIVIIGKDKVEKELVPISKLKAFLTWREKEFIEKYEGMRHNTDNDEYGSFEAETEDGQPFLAMLNMGLLSWDAKASHPWMMAIEIKYDGRQNSGLPDQQTFQLLNEMEDELMARLSPADGYLNVGRETGDGLRVIYFACKEFRKPSKAVHDIEKAYAGRLNISYEIYKDKYWRSLARYES</sequence>
<dbReference type="InterPro" id="IPR016097">
    <property type="entry name" value="DUF695"/>
</dbReference>
<gene>
    <name evidence="2" type="ORF">FA047_06175</name>
</gene>
<organism evidence="2 3">
    <name type="scientific">Pedobacter frigoris</name>
    <dbReference type="NCBI Taxonomy" id="2571272"/>
    <lineage>
        <taxon>Bacteria</taxon>
        <taxon>Pseudomonadati</taxon>
        <taxon>Bacteroidota</taxon>
        <taxon>Sphingobacteriia</taxon>
        <taxon>Sphingobacteriales</taxon>
        <taxon>Sphingobacteriaceae</taxon>
        <taxon>Pedobacter</taxon>
    </lineage>
</organism>
<evidence type="ECO:0000313" key="2">
    <source>
        <dbReference type="EMBL" id="TKC09667.1"/>
    </source>
</evidence>
<protein>
    <submittedName>
        <fullName evidence="2">DUF695 domain-containing protein</fullName>
    </submittedName>
</protein>
<evidence type="ECO:0000259" key="1">
    <source>
        <dbReference type="Pfam" id="PF05117"/>
    </source>
</evidence>
<name>A0A4U1CNY6_9SPHI</name>
<accession>A0A4U1CNY6</accession>
<dbReference type="Proteomes" id="UP000307244">
    <property type="component" value="Unassembled WGS sequence"/>
</dbReference>
<dbReference type="Pfam" id="PF05117">
    <property type="entry name" value="DUF695"/>
    <property type="match status" value="1"/>
</dbReference>
<dbReference type="EMBL" id="SWBQ01000001">
    <property type="protein sequence ID" value="TKC09667.1"/>
    <property type="molecule type" value="Genomic_DNA"/>
</dbReference>
<dbReference type="OrthoDB" id="9151249at2"/>
<dbReference type="RefSeq" id="WP_136835075.1">
    <property type="nucleotide sequence ID" value="NZ_SWBQ01000001.1"/>
</dbReference>
<keyword evidence="3" id="KW-1185">Reference proteome</keyword>
<dbReference type="AlphaFoldDB" id="A0A4U1CNY6"/>
<feature type="domain" description="DUF695" evidence="1">
    <location>
        <begin position="239"/>
        <end position="356"/>
    </location>
</feature>
<comment type="caution">
    <text evidence="2">The sequence shown here is derived from an EMBL/GenBank/DDBJ whole genome shotgun (WGS) entry which is preliminary data.</text>
</comment>
<proteinExistence type="predicted"/>